<dbReference type="PROSITE" id="PS50215">
    <property type="entry name" value="ADAM_MEPRO"/>
    <property type="match status" value="1"/>
</dbReference>
<dbReference type="InterPro" id="IPR034028">
    <property type="entry name" value="ZnMc_ADAM_fungal"/>
</dbReference>
<evidence type="ECO:0000256" key="7">
    <source>
        <dbReference type="SAM" id="SignalP"/>
    </source>
</evidence>
<dbReference type="Gene3D" id="4.10.70.10">
    <property type="entry name" value="Disintegrin domain"/>
    <property type="match status" value="1"/>
</dbReference>
<keyword evidence="4" id="KW-0862">Zinc</keyword>
<dbReference type="GO" id="GO:0006509">
    <property type="term" value="P:membrane protein ectodomain proteolysis"/>
    <property type="evidence" value="ECO:0007669"/>
    <property type="project" value="TreeGrafter"/>
</dbReference>
<dbReference type="CDD" id="cd04271">
    <property type="entry name" value="ZnMc_ADAM_fungal"/>
    <property type="match status" value="1"/>
</dbReference>
<dbReference type="SUPFAM" id="SSF55486">
    <property type="entry name" value="Metalloproteases ('zincins'), catalytic domain"/>
    <property type="match status" value="1"/>
</dbReference>
<dbReference type="InterPro" id="IPR001590">
    <property type="entry name" value="Peptidase_M12B"/>
</dbReference>
<sequence>MFTPFRTLWLLSLFAIALEYASGECFSLASSCGPSSSPPRPLKRITHPTTHALEILPRRPSPSGFYAKRSLLISSSVLEHTDTFRLTISAFDQTFYLHLRPNEHLVHPAARITYHTTTSDGRRVTHTEPLLRQNVKAYWGEVVNPDVSQARLREDAAGVHPRPSGRKDELGWARITVYDQGDIDAGRSPSFEGAFSVNGDVHHVLTTANYVRNKHALDPHVLLEAHPDAGLVVFRDSDVMRVEEYVGGAATPGRTCAHDRMDWNVNPLANPILRKPPLASPWYDPLGILYPQTRGNHSLARRDDVAGGNMGSNFEGNIGQTAGCPTTQKVIYMGAAADCEYTSTYGSTQNATQQIITNFNTASALYKSTFNVSLGLVELQVQDPTCPATTDPSNPWNIPCSGNATLNDRLSLFSAWRGQKGNDSAGLWHLMSGCPTGTEVGIAWLGTLCQQSASGDPGSVVSGTAVTTAGKIEWQVLAHEIGHNFGAIHDCTDGCGTSGSPVCCPLSADSCNANSQFIMNPVADTGEMKFSPCSLGNIYTSDATRTISLGMCGNGIVEQGEQCDPGLGVNSTCCDSSTCKFTANAQCDPASSACCTDTCTFAPSTQVCRPAKDPNCDQPEMCTGNSSTCPADNFSPNGQSCGSGGLACASGTIGASMNLQKACPSQDDKSCQVTCQDPSTSNQCVVLQSQLIDGSPCGYGGTCTQGTCKAGSALDTAKAWYRDNLQIAIPVTVVGGLLILLIIWFICSRVYRCTRRRPRGSSFEPGLRGKPGQRLDSSMGSYAVPVMTQAPGNGAYISPQYPSTTHTRGRSDGWAVPPTPSAPQHKPTRSAGSNDYLSRYSS</sequence>
<dbReference type="KEGG" id="pco:PHACADRAFT_179757"/>
<organism evidence="10 11">
    <name type="scientific">Phanerochaete carnosa (strain HHB-10118-sp)</name>
    <name type="common">White-rot fungus</name>
    <name type="synonym">Peniophora carnosa</name>
    <dbReference type="NCBI Taxonomy" id="650164"/>
    <lineage>
        <taxon>Eukaryota</taxon>
        <taxon>Fungi</taxon>
        <taxon>Dikarya</taxon>
        <taxon>Basidiomycota</taxon>
        <taxon>Agaricomycotina</taxon>
        <taxon>Agaricomycetes</taxon>
        <taxon>Polyporales</taxon>
        <taxon>Phanerochaetaceae</taxon>
        <taxon>Phanerochaete</taxon>
    </lineage>
</organism>
<dbReference type="InParanoid" id="K5W979"/>
<name>K5W979_PHACS</name>
<dbReference type="Pfam" id="PF01562">
    <property type="entry name" value="Pep_M12B_propep"/>
    <property type="match status" value="1"/>
</dbReference>
<feature type="binding site" evidence="4">
    <location>
        <position position="489"/>
    </location>
    <ligand>
        <name>Zn(2+)</name>
        <dbReference type="ChEBI" id="CHEBI:29105"/>
        <note>catalytic</note>
    </ligand>
</feature>
<dbReference type="OrthoDB" id="5951731at2759"/>
<dbReference type="FunFam" id="4.10.70.10:FF:000003">
    <property type="entry name" value="Disintegrin and metalloproteinase domain-containing protein 17"/>
    <property type="match status" value="1"/>
</dbReference>
<evidence type="ECO:0000259" key="9">
    <source>
        <dbReference type="PROSITE" id="PS50215"/>
    </source>
</evidence>
<dbReference type="STRING" id="650164.K5W979"/>
<evidence type="ECO:0000256" key="5">
    <source>
        <dbReference type="SAM" id="MobiDB-lite"/>
    </source>
</evidence>
<evidence type="ECO:0000256" key="6">
    <source>
        <dbReference type="SAM" id="Phobius"/>
    </source>
</evidence>
<evidence type="ECO:0000256" key="1">
    <source>
        <dbReference type="ARBA" id="ARBA00023157"/>
    </source>
</evidence>
<feature type="chain" id="PRO_5003885426" description="Disintegrin and metalloproteinase domain-containing protein B" evidence="7">
    <location>
        <begin position="24"/>
        <end position="842"/>
    </location>
</feature>
<dbReference type="PANTHER" id="PTHR45702">
    <property type="entry name" value="ADAM10/ADAM17 METALLOPEPTIDASE FAMILY MEMBER"/>
    <property type="match status" value="1"/>
</dbReference>
<evidence type="ECO:0000313" key="11">
    <source>
        <dbReference type="Proteomes" id="UP000008370"/>
    </source>
</evidence>
<feature type="region of interest" description="Disordered" evidence="5">
    <location>
        <begin position="795"/>
        <end position="842"/>
    </location>
</feature>
<evidence type="ECO:0000313" key="10">
    <source>
        <dbReference type="EMBL" id="EKM60498.1"/>
    </source>
</evidence>
<feature type="domain" description="Peptidase M12B" evidence="9">
    <location>
        <begin position="329"/>
        <end position="538"/>
    </location>
</feature>
<dbReference type="InterPro" id="IPR024079">
    <property type="entry name" value="MetalloPept_cat_dom_sf"/>
</dbReference>
<dbReference type="RefSeq" id="XP_007389955.1">
    <property type="nucleotide sequence ID" value="XM_007389893.1"/>
</dbReference>
<dbReference type="InterPro" id="IPR001762">
    <property type="entry name" value="Disintegrin_dom"/>
</dbReference>
<keyword evidence="11" id="KW-1185">Reference proteome</keyword>
<accession>K5W979</accession>
<dbReference type="GO" id="GO:0005886">
    <property type="term" value="C:plasma membrane"/>
    <property type="evidence" value="ECO:0007669"/>
    <property type="project" value="TreeGrafter"/>
</dbReference>
<feature type="transmembrane region" description="Helical" evidence="6">
    <location>
        <begin position="727"/>
        <end position="747"/>
    </location>
</feature>
<dbReference type="Pfam" id="PF13688">
    <property type="entry name" value="Reprolysin_5"/>
    <property type="match status" value="1"/>
</dbReference>
<dbReference type="GO" id="GO:0046872">
    <property type="term" value="F:metal ion binding"/>
    <property type="evidence" value="ECO:0007669"/>
    <property type="project" value="UniProtKB-KW"/>
</dbReference>
<feature type="active site" evidence="4">
    <location>
        <position position="480"/>
    </location>
</feature>
<dbReference type="GO" id="GO:0004222">
    <property type="term" value="F:metalloendopeptidase activity"/>
    <property type="evidence" value="ECO:0007669"/>
    <property type="project" value="InterPro"/>
</dbReference>
<dbReference type="InterPro" id="IPR002870">
    <property type="entry name" value="Peptidase_M12B_N"/>
</dbReference>
<keyword evidence="6" id="KW-1133">Transmembrane helix</keyword>
<evidence type="ECO:0000256" key="2">
    <source>
        <dbReference type="ARBA" id="ARBA00056552"/>
    </source>
</evidence>
<feature type="binding site" evidence="4">
    <location>
        <position position="479"/>
    </location>
    <ligand>
        <name>Zn(2+)</name>
        <dbReference type="ChEBI" id="CHEBI:29105"/>
        <note>catalytic</note>
    </ligand>
</feature>
<comment type="function">
    <text evidence="2">Probable zinc protease.</text>
</comment>
<dbReference type="Proteomes" id="UP000008370">
    <property type="component" value="Unassembled WGS sequence"/>
</dbReference>
<dbReference type="PROSITE" id="PS50214">
    <property type="entry name" value="DISINTEGRIN_2"/>
    <property type="match status" value="1"/>
</dbReference>
<dbReference type="SMART" id="SM00050">
    <property type="entry name" value="DISIN"/>
    <property type="match status" value="1"/>
</dbReference>
<dbReference type="Gene3D" id="3.40.390.10">
    <property type="entry name" value="Collagenase (Catalytic Domain)"/>
    <property type="match status" value="1"/>
</dbReference>
<keyword evidence="6" id="KW-0812">Transmembrane</keyword>
<reference evidence="10 11" key="1">
    <citation type="journal article" date="2012" name="BMC Genomics">
        <title>Comparative genomics of the white-rot fungi, Phanerochaete carnosa and P. chrysosporium, to elucidate the genetic basis of the distinct wood types they colonize.</title>
        <authorList>
            <person name="Suzuki H."/>
            <person name="MacDonald J."/>
            <person name="Syed K."/>
            <person name="Salamov A."/>
            <person name="Hori C."/>
            <person name="Aerts A."/>
            <person name="Henrissat B."/>
            <person name="Wiebenga A."/>
            <person name="vanKuyk P.A."/>
            <person name="Barry K."/>
            <person name="Lindquist E."/>
            <person name="LaButti K."/>
            <person name="Lapidus A."/>
            <person name="Lucas S."/>
            <person name="Coutinho P."/>
            <person name="Gong Y."/>
            <person name="Samejima M."/>
            <person name="Mahadevan R."/>
            <person name="Abou-Zaid M."/>
            <person name="de Vries R.P."/>
            <person name="Igarashi K."/>
            <person name="Yadav J.S."/>
            <person name="Grigoriev I.V."/>
            <person name="Master E.R."/>
        </authorList>
    </citation>
    <scope>NUCLEOTIDE SEQUENCE [LARGE SCALE GENOMIC DNA]</scope>
    <source>
        <strain evidence="10 11">HHB-10118-sp</strain>
    </source>
</reference>
<dbReference type="PANTHER" id="PTHR45702:SF2">
    <property type="entry name" value="KUZBANIAN, ISOFORM A"/>
    <property type="match status" value="1"/>
</dbReference>
<keyword evidence="7" id="KW-0732">Signal</keyword>
<keyword evidence="6" id="KW-0472">Membrane</keyword>
<dbReference type="AlphaFoldDB" id="K5W979"/>
<evidence type="ECO:0000256" key="3">
    <source>
        <dbReference type="ARBA" id="ARBA00074021"/>
    </source>
</evidence>
<feature type="compositionally biased region" description="Polar residues" evidence="5">
    <location>
        <begin position="830"/>
        <end position="842"/>
    </location>
</feature>
<feature type="binding site" evidence="4">
    <location>
        <position position="483"/>
    </location>
    <ligand>
        <name>Zn(2+)</name>
        <dbReference type="ChEBI" id="CHEBI:29105"/>
        <note>catalytic</note>
    </ligand>
</feature>
<protein>
    <recommendedName>
        <fullName evidence="3">Disintegrin and metalloproteinase domain-containing protein B</fullName>
    </recommendedName>
</protein>
<feature type="signal peptide" evidence="7">
    <location>
        <begin position="1"/>
        <end position="23"/>
    </location>
</feature>
<comment type="caution">
    <text evidence="4">Lacks conserved residue(s) required for the propagation of feature annotation.</text>
</comment>
<dbReference type="EMBL" id="JH930468">
    <property type="protein sequence ID" value="EKM60498.1"/>
    <property type="molecule type" value="Genomic_DNA"/>
</dbReference>
<dbReference type="GeneID" id="18909918"/>
<keyword evidence="1" id="KW-1015">Disulfide bond</keyword>
<keyword evidence="4" id="KW-0479">Metal-binding</keyword>
<dbReference type="Pfam" id="PF00200">
    <property type="entry name" value="Disintegrin"/>
    <property type="match status" value="1"/>
</dbReference>
<dbReference type="InterPro" id="IPR051489">
    <property type="entry name" value="ADAM_Metalloproteinase"/>
</dbReference>
<dbReference type="SUPFAM" id="SSF57552">
    <property type="entry name" value="Blood coagulation inhibitor (disintegrin)"/>
    <property type="match status" value="1"/>
</dbReference>
<dbReference type="HOGENOM" id="CLU_012383_2_0_1"/>
<dbReference type="InterPro" id="IPR036436">
    <property type="entry name" value="Disintegrin_dom_sf"/>
</dbReference>
<gene>
    <name evidence="10" type="ORF">PHACADRAFT_179757</name>
</gene>
<evidence type="ECO:0000259" key="8">
    <source>
        <dbReference type="PROSITE" id="PS50214"/>
    </source>
</evidence>
<evidence type="ECO:0000256" key="4">
    <source>
        <dbReference type="PROSITE-ProRule" id="PRU00276"/>
    </source>
</evidence>
<feature type="domain" description="Disintegrin" evidence="8">
    <location>
        <begin position="549"/>
        <end position="637"/>
    </location>
</feature>
<proteinExistence type="predicted"/>